<sequence length="283" mass="31409">MPLSGCIDPMAIERIAFWEIGKPSHELTEEDWRAYFLGAREGDPVDMNKLNLAMAKLKMDPSVQSSESRVSKLVSDFEAILARLSMEGFAEAEPRLTVDYLMAAITPPAVQKRVKELMKLNENRMFKKDARAFKTWLADYMRRFGEFEPIMQAGFAQPAKDSAKVSVDKAKPAKADIRKPKTVAAVSNVNKVPNSHFTQGKKACFKCLSQDHNVFKCPKVAEGEAKLLMERARAIWASEARNISVVERVAAPVQPTLEAALSCAARVVCTASQTIPLDASFDK</sequence>
<accession>A0A418AF81</accession>
<gene>
    <name evidence="1" type="ORF">DYB32_010748</name>
</gene>
<organism evidence="1 2">
    <name type="scientific">Aphanomyces invadans</name>
    <dbReference type="NCBI Taxonomy" id="157072"/>
    <lineage>
        <taxon>Eukaryota</taxon>
        <taxon>Sar</taxon>
        <taxon>Stramenopiles</taxon>
        <taxon>Oomycota</taxon>
        <taxon>Saprolegniomycetes</taxon>
        <taxon>Saprolegniales</taxon>
        <taxon>Verrucalvaceae</taxon>
        <taxon>Aphanomyces</taxon>
    </lineage>
</organism>
<dbReference type="VEuPathDB" id="FungiDB:H310_09756"/>
<dbReference type="EMBL" id="QUSY01003951">
    <property type="protein sequence ID" value="RHY15543.1"/>
    <property type="molecule type" value="Genomic_DNA"/>
</dbReference>
<evidence type="ECO:0000313" key="2">
    <source>
        <dbReference type="Proteomes" id="UP000285060"/>
    </source>
</evidence>
<reference evidence="1 2" key="1">
    <citation type="submission" date="2018-08" db="EMBL/GenBank/DDBJ databases">
        <title>Aphanomyces genome sequencing and annotation.</title>
        <authorList>
            <person name="Minardi D."/>
            <person name="Oidtmann B."/>
            <person name="Van Der Giezen M."/>
            <person name="Studholme D.J."/>
        </authorList>
    </citation>
    <scope>NUCLEOTIDE SEQUENCE [LARGE SCALE GENOMIC DNA]</scope>
    <source>
        <strain evidence="1 2">NJM0002</strain>
    </source>
</reference>
<evidence type="ECO:0000313" key="1">
    <source>
        <dbReference type="EMBL" id="RHY15543.1"/>
    </source>
</evidence>
<proteinExistence type="predicted"/>
<evidence type="ECO:0008006" key="3">
    <source>
        <dbReference type="Google" id="ProtNLM"/>
    </source>
</evidence>
<comment type="caution">
    <text evidence="1">The sequence shown here is derived from an EMBL/GenBank/DDBJ whole genome shotgun (WGS) entry which is preliminary data.</text>
</comment>
<dbReference type="Proteomes" id="UP000285060">
    <property type="component" value="Unassembled WGS sequence"/>
</dbReference>
<protein>
    <recommendedName>
        <fullName evidence="3">CCHC-type domain-containing protein</fullName>
    </recommendedName>
</protein>
<name>A0A418AF81_9STRA</name>
<keyword evidence="2" id="KW-1185">Reference proteome</keyword>
<dbReference type="AlphaFoldDB" id="A0A418AF81"/>